<gene>
    <name evidence="1" type="ORF">FF104_13245</name>
</gene>
<evidence type="ECO:0000313" key="2">
    <source>
        <dbReference type="Proteomes" id="UP000515243"/>
    </source>
</evidence>
<dbReference type="AlphaFoldDB" id="A0AAP9UF15"/>
<organism evidence="1 2">
    <name type="scientific">Clostridium butyricum</name>
    <dbReference type="NCBI Taxonomy" id="1492"/>
    <lineage>
        <taxon>Bacteria</taxon>
        <taxon>Bacillati</taxon>
        <taxon>Bacillota</taxon>
        <taxon>Clostridia</taxon>
        <taxon>Eubacteriales</taxon>
        <taxon>Clostridiaceae</taxon>
        <taxon>Clostridium</taxon>
    </lineage>
</organism>
<dbReference type="RefSeq" id="WP_035761539.1">
    <property type="nucleotide sequence ID" value="NZ_AP019716.1"/>
</dbReference>
<dbReference type="GeneID" id="92945153"/>
<accession>A0AAP9UF15</accession>
<sequence>MSLIHERELLQNIKNNSTSCFYYYANDVYVQSEIEEVKNEKNFMRVNFNNGFIDIDKGRDIIEKVKRPDVNLKNYDWCYSIMNSNKRIKGWILKEAE</sequence>
<proteinExistence type="predicted"/>
<name>A0AAP9UF15_CLOBU</name>
<dbReference type="EMBL" id="CP040626">
    <property type="protein sequence ID" value="QMW91903.1"/>
    <property type="molecule type" value="Genomic_DNA"/>
</dbReference>
<reference evidence="1 2" key="1">
    <citation type="submission" date="2019-05" db="EMBL/GenBank/DDBJ databases">
        <authorList>
            <person name="Schori C."/>
            <person name="Ahrens C."/>
        </authorList>
    </citation>
    <scope>NUCLEOTIDE SEQUENCE [LARGE SCALE GENOMIC DNA]</scope>
    <source>
        <strain evidence="1 2">DSM 10702</strain>
    </source>
</reference>
<evidence type="ECO:0000313" key="1">
    <source>
        <dbReference type="EMBL" id="QMW91903.1"/>
    </source>
</evidence>
<dbReference type="Proteomes" id="UP000515243">
    <property type="component" value="Chromosome 1"/>
</dbReference>
<protein>
    <submittedName>
        <fullName evidence="1">Uncharacterized protein</fullName>
    </submittedName>
</protein>